<dbReference type="EMBL" id="MCBS01023806">
    <property type="protein sequence ID" value="RKF74740.1"/>
    <property type="molecule type" value="Genomic_DNA"/>
</dbReference>
<comment type="caution">
    <text evidence="2">The sequence shown here is derived from an EMBL/GenBank/DDBJ whole genome shotgun (WGS) entry which is preliminary data.</text>
</comment>
<evidence type="ECO:0000256" key="1">
    <source>
        <dbReference type="SAM" id="SignalP"/>
    </source>
</evidence>
<organism evidence="2 3">
    <name type="scientific">Golovinomyces cichoracearum</name>
    <dbReference type="NCBI Taxonomy" id="62708"/>
    <lineage>
        <taxon>Eukaryota</taxon>
        <taxon>Fungi</taxon>
        <taxon>Dikarya</taxon>
        <taxon>Ascomycota</taxon>
        <taxon>Pezizomycotina</taxon>
        <taxon>Leotiomycetes</taxon>
        <taxon>Erysiphales</taxon>
        <taxon>Erysiphaceae</taxon>
        <taxon>Golovinomyces</taxon>
    </lineage>
</organism>
<evidence type="ECO:0000313" key="3">
    <source>
        <dbReference type="Proteomes" id="UP000285326"/>
    </source>
</evidence>
<dbReference type="Proteomes" id="UP000285326">
    <property type="component" value="Unassembled WGS sequence"/>
</dbReference>
<evidence type="ECO:0000313" key="2">
    <source>
        <dbReference type="EMBL" id="RKF74740.1"/>
    </source>
</evidence>
<feature type="signal peptide" evidence="1">
    <location>
        <begin position="1"/>
        <end position="15"/>
    </location>
</feature>
<reference evidence="2 3" key="1">
    <citation type="journal article" date="2018" name="BMC Genomics">
        <title>Comparative genome analyses reveal sequence features reflecting distinct modes of host-adaptation between dicot and monocot powdery mildew.</title>
        <authorList>
            <person name="Wu Y."/>
            <person name="Ma X."/>
            <person name="Pan Z."/>
            <person name="Kale S.D."/>
            <person name="Song Y."/>
            <person name="King H."/>
            <person name="Zhang Q."/>
            <person name="Presley C."/>
            <person name="Deng X."/>
            <person name="Wei C.I."/>
            <person name="Xiao S."/>
        </authorList>
    </citation>
    <scope>NUCLEOTIDE SEQUENCE [LARGE SCALE GENOMIC DNA]</scope>
    <source>
        <strain evidence="2">UMSG1</strain>
    </source>
</reference>
<sequence length="65" mass="7639">MRIINLVLLALNVLAFQHLHMIQLDISKKLDNDSIHANQEIFIIWIKRSTCCSGIFFPRTIHEKH</sequence>
<dbReference type="AlphaFoldDB" id="A0A420IJL0"/>
<keyword evidence="1" id="KW-0732">Signal</keyword>
<accession>A0A420IJL0</accession>
<gene>
    <name evidence="2" type="ORF">GcM1_c16362o49</name>
</gene>
<proteinExistence type="predicted"/>
<name>A0A420IJL0_9PEZI</name>
<feature type="chain" id="PRO_5019102318" evidence="1">
    <location>
        <begin position="16"/>
        <end position="65"/>
    </location>
</feature>
<protein>
    <submittedName>
        <fullName evidence="2">Uncharacterized protein</fullName>
    </submittedName>
</protein>